<comment type="catalytic activity">
    <reaction evidence="1 9">
        <text>1-(5-phospho-beta-D-ribosyl)-5-[(5-phospho-beta-D-ribosylamino)methylideneamino]imidazole-4-carboxamide = 5-[(5-phospho-1-deoxy-D-ribulos-1-ylimino)methylamino]-1-(5-phospho-beta-D-ribosyl)imidazole-4-carboxamide</text>
        <dbReference type="Rhea" id="RHEA:15469"/>
        <dbReference type="ChEBI" id="CHEBI:58435"/>
        <dbReference type="ChEBI" id="CHEBI:58525"/>
        <dbReference type="EC" id="5.3.1.16"/>
    </reaction>
</comment>
<dbReference type="HAMAP" id="MF_01014">
    <property type="entry name" value="HisA"/>
    <property type="match status" value="1"/>
</dbReference>
<dbReference type="SUPFAM" id="SSF51366">
    <property type="entry name" value="Ribulose-phoshate binding barrel"/>
    <property type="match status" value="1"/>
</dbReference>
<comment type="pathway">
    <text evidence="3 9">Amino-acid biosynthesis; L-histidine biosynthesis; L-histidine from 5-phospho-alpha-D-ribose 1-diphosphate: step 4/9.</text>
</comment>
<keyword evidence="8 9" id="KW-0413">Isomerase</keyword>
<keyword evidence="7 9" id="KW-0368">Histidine biosynthesis</keyword>
<dbReference type="Pfam" id="PF00977">
    <property type="entry name" value="His_biosynth"/>
    <property type="match status" value="1"/>
</dbReference>
<dbReference type="InterPro" id="IPR023016">
    <property type="entry name" value="HisA/PriA"/>
</dbReference>
<dbReference type="EC" id="5.3.1.16" evidence="9"/>
<evidence type="ECO:0000256" key="7">
    <source>
        <dbReference type="ARBA" id="ARBA00023102"/>
    </source>
</evidence>
<sequence>MILFPAIDLVAGQVVRLERGERSRMKVYSDDPAAVARDFRRRGAAWVHVVDLSAAFEEDEDARARNARAIRSICEVGGIKVDAGGGVRSIGAVERLAEAGASRVAIGTALVRDPAFAAEAAGRFPELVVADVAARDGMVRVNGWREGEGLSVEELVSRLAGIGFRHLVFTDIARDGMQCGIDVEAYRRVAAAAGFPVVASGGIASLADIERLAAAGPGTIEGAITGRALYEGGFTLEDALAAAAGPGERGARS</sequence>
<dbReference type="RefSeq" id="WP_330958374.1">
    <property type="nucleotide sequence ID" value="NZ_JAZGJQ010000006.1"/>
</dbReference>
<name>A0ABU7RAI4_9ACTN</name>
<protein>
    <recommendedName>
        <fullName evidence="9">1-(5-phosphoribosyl)-5-[(5-phosphoribosylamino)methylideneamino] imidazole-4-carboxamide isomerase</fullName>
        <ecNumber evidence="9">5.3.1.16</ecNumber>
    </recommendedName>
    <alternativeName>
        <fullName evidence="9">Phosphoribosylformimino-5-aminoimidazole carboxamide ribotide isomerase</fullName>
    </alternativeName>
</protein>
<proteinExistence type="inferred from homology"/>
<dbReference type="InterPro" id="IPR011060">
    <property type="entry name" value="RibuloseP-bd_barrel"/>
</dbReference>
<evidence type="ECO:0000256" key="2">
    <source>
        <dbReference type="ARBA" id="ARBA00004496"/>
    </source>
</evidence>
<comment type="subcellular location">
    <subcellularLocation>
        <location evidence="2 9">Cytoplasm</location>
    </subcellularLocation>
</comment>
<comment type="caution">
    <text evidence="11">The sequence shown here is derived from an EMBL/GenBank/DDBJ whole genome shotgun (WGS) entry which is preliminary data.</text>
</comment>
<evidence type="ECO:0000256" key="5">
    <source>
        <dbReference type="ARBA" id="ARBA00022490"/>
    </source>
</evidence>
<evidence type="ECO:0000256" key="6">
    <source>
        <dbReference type="ARBA" id="ARBA00022605"/>
    </source>
</evidence>
<dbReference type="InterPro" id="IPR044524">
    <property type="entry name" value="Isoase_HisA-like"/>
</dbReference>
<evidence type="ECO:0000256" key="9">
    <source>
        <dbReference type="HAMAP-Rule" id="MF_01014"/>
    </source>
</evidence>
<evidence type="ECO:0000256" key="8">
    <source>
        <dbReference type="ARBA" id="ARBA00023235"/>
    </source>
</evidence>
<accession>A0ABU7RAI4</accession>
<evidence type="ECO:0000313" key="11">
    <source>
        <dbReference type="EMBL" id="MEE6147605.1"/>
    </source>
</evidence>
<evidence type="ECO:0000256" key="3">
    <source>
        <dbReference type="ARBA" id="ARBA00005133"/>
    </source>
</evidence>
<dbReference type="Gene3D" id="3.20.20.70">
    <property type="entry name" value="Aldolase class I"/>
    <property type="match status" value="1"/>
</dbReference>
<dbReference type="InterPro" id="IPR013785">
    <property type="entry name" value="Aldolase_TIM"/>
</dbReference>
<comment type="caution">
    <text evidence="9">Lacks conserved residue(s) required for the propagation of feature annotation.</text>
</comment>
<evidence type="ECO:0000256" key="4">
    <source>
        <dbReference type="ARBA" id="ARBA00009667"/>
    </source>
</evidence>
<evidence type="ECO:0000256" key="10">
    <source>
        <dbReference type="RuleBase" id="RU003657"/>
    </source>
</evidence>
<dbReference type="CDD" id="cd04732">
    <property type="entry name" value="HisA"/>
    <property type="match status" value="1"/>
</dbReference>
<dbReference type="InterPro" id="IPR006062">
    <property type="entry name" value="His_biosynth"/>
</dbReference>
<reference evidence="11 12" key="1">
    <citation type="submission" date="2024-01" db="EMBL/GenBank/DDBJ databases">
        <title>Description of Olsenella sp. nov., isolated from pig feces.</title>
        <authorList>
            <person name="Chang Y.-H."/>
        </authorList>
    </citation>
    <scope>NUCLEOTIDE SEQUENCE [LARGE SCALE GENOMIC DNA]</scope>
    <source>
        <strain evidence="11 12">YH-ols2223</strain>
    </source>
</reference>
<keyword evidence="5 9" id="KW-0963">Cytoplasm</keyword>
<keyword evidence="12" id="KW-1185">Reference proteome</keyword>
<gene>
    <name evidence="9" type="primary">hisA</name>
    <name evidence="11" type="ORF">VXJ25_06390</name>
</gene>
<dbReference type="PANTHER" id="PTHR43090">
    <property type="entry name" value="1-(5-PHOSPHORIBOSYL)-5-[(5-PHOSPHORIBOSYLAMINO)METHYLIDENEAMINO] IMIDAZOLE-4-CARBOXAMIDE ISOMERASE"/>
    <property type="match status" value="1"/>
</dbReference>
<dbReference type="PANTHER" id="PTHR43090:SF2">
    <property type="entry name" value="1-(5-PHOSPHORIBOSYL)-5-[(5-PHOSPHORIBOSYLAMINO)METHYLIDENEAMINO] IMIDAZOLE-4-CARBOXAMIDE ISOMERASE"/>
    <property type="match status" value="1"/>
</dbReference>
<dbReference type="EMBL" id="JAZGJQ010000006">
    <property type="protein sequence ID" value="MEE6147605.1"/>
    <property type="molecule type" value="Genomic_DNA"/>
</dbReference>
<keyword evidence="6 9" id="KW-0028">Amino-acid biosynthesis</keyword>
<feature type="active site" description="Proton acceptor" evidence="9">
    <location>
        <position position="8"/>
    </location>
</feature>
<evidence type="ECO:0000256" key="1">
    <source>
        <dbReference type="ARBA" id="ARBA00000901"/>
    </source>
</evidence>
<organism evidence="11 12">
    <name type="scientific">Olsenella absiana</name>
    <dbReference type="NCBI Taxonomy" id="3115222"/>
    <lineage>
        <taxon>Bacteria</taxon>
        <taxon>Bacillati</taxon>
        <taxon>Actinomycetota</taxon>
        <taxon>Coriobacteriia</taxon>
        <taxon>Coriobacteriales</taxon>
        <taxon>Atopobiaceae</taxon>
        <taxon>Olsenella</taxon>
    </lineage>
</organism>
<comment type="similarity">
    <text evidence="4 9 10">Belongs to the HisA/HisF family.</text>
</comment>
<dbReference type="Proteomes" id="UP001332931">
    <property type="component" value="Unassembled WGS sequence"/>
</dbReference>
<evidence type="ECO:0000313" key="12">
    <source>
        <dbReference type="Proteomes" id="UP001332931"/>
    </source>
</evidence>